<feature type="region of interest" description="Disordered" evidence="1">
    <location>
        <begin position="1"/>
        <end position="24"/>
    </location>
</feature>
<dbReference type="PANTHER" id="PTHR43591">
    <property type="entry name" value="METHYLTRANSFERASE"/>
    <property type="match status" value="1"/>
</dbReference>
<dbReference type="GO" id="GO:0008168">
    <property type="term" value="F:methyltransferase activity"/>
    <property type="evidence" value="ECO:0007669"/>
    <property type="project" value="UniProtKB-KW"/>
</dbReference>
<dbReference type="InterPro" id="IPR041698">
    <property type="entry name" value="Methyltransf_25"/>
</dbReference>
<dbReference type="PANTHER" id="PTHR43591:SF24">
    <property type="entry name" value="2-METHOXY-6-POLYPRENYL-1,4-BENZOQUINOL METHYLASE, MITOCHONDRIAL"/>
    <property type="match status" value="1"/>
</dbReference>
<dbReference type="SUPFAM" id="SSF53335">
    <property type="entry name" value="S-adenosyl-L-methionine-dependent methyltransferases"/>
    <property type="match status" value="1"/>
</dbReference>
<reference evidence="4" key="1">
    <citation type="journal article" date="2019" name="Int. J. Syst. Evol. Microbiol.">
        <title>The Global Catalogue of Microorganisms (GCM) 10K type strain sequencing project: providing services to taxonomists for standard genome sequencing and annotation.</title>
        <authorList>
            <consortium name="The Broad Institute Genomics Platform"/>
            <consortium name="The Broad Institute Genome Sequencing Center for Infectious Disease"/>
            <person name="Wu L."/>
            <person name="Ma J."/>
        </authorList>
    </citation>
    <scope>NUCLEOTIDE SEQUENCE [LARGE SCALE GENOMIC DNA]</scope>
    <source>
        <strain evidence="4">CCUG 63369</strain>
    </source>
</reference>
<dbReference type="EMBL" id="JBHTHR010000515">
    <property type="protein sequence ID" value="MFD0802565.1"/>
    <property type="molecule type" value="Genomic_DNA"/>
</dbReference>
<dbReference type="EC" id="2.1.1.-" evidence="3"/>
<gene>
    <name evidence="3" type="ORF">ACFQZU_14735</name>
</gene>
<evidence type="ECO:0000259" key="2">
    <source>
        <dbReference type="Pfam" id="PF13649"/>
    </source>
</evidence>
<organism evidence="3 4">
    <name type="scientific">Streptomonospora algeriensis</name>
    <dbReference type="NCBI Taxonomy" id="995084"/>
    <lineage>
        <taxon>Bacteria</taxon>
        <taxon>Bacillati</taxon>
        <taxon>Actinomycetota</taxon>
        <taxon>Actinomycetes</taxon>
        <taxon>Streptosporangiales</taxon>
        <taxon>Nocardiopsidaceae</taxon>
        <taxon>Streptomonospora</taxon>
    </lineage>
</organism>
<accession>A0ABW3BHN0</accession>
<keyword evidence="3" id="KW-0489">Methyltransferase</keyword>
<dbReference type="Pfam" id="PF13649">
    <property type="entry name" value="Methyltransf_25"/>
    <property type="match status" value="1"/>
</dbReference>
<protein>
    <submittedName>
        <fullName evidence="3">Class I SAM-dependent methyltransferase</fullName>
        <ecNumber evidence="3">2.1.1.-</ecNumber>
    </submittedName>
</protein>
<keyword evidence="3" id="KW-0808">Transferase</keyword>
<dbReference type="Gene3D" id="3.40.50.150">
    <property type="entry name" value="Vaccinia Virus protein VP39"/>
    <property type="match status" value="1"/>
</dbReference>
<dbReference type="CDD" id="cd02440">
    <property type="entry name" value="AdoMet_MTases"/>
    <property type="match status" value="1"/>
</dbReference>
<comment type="caution">
    <text evidence="3">The sequence shown here is derived from an EMBL/GenBank/DDBJ whole genome shotgun (WGS) entry which is preliminary data.</text>
</comment>
<dbReference type="InterPro" id="IPR029063">
    <property type="entry name" value="SAM-dependent_MTases_sf"/>
</dbReference>
<evidence type="ECO:0000256" key="1">
    <source>
        <dbReference type="SAM" id="MobiDB-lite"/>
    </source>
</evidence>
<evidence type="ECO:0000313" key="3">
    <source>
        <dbReference type="EMBL" id="MFD0802565.1"/>
    </source>
</evidence>
<dbReference type="GO" id="GO:0032259">
    <property type="term" value="P:methylation"/>
    <property type="evidence" value="ECO:0007669"/>
    <property type="project" value="UniProtKB-KW"/>
</dbReference>
<proteinExistence type="predicted"/>
<evidence type="ECO:0000313" key="4">
    <source>
        <dbReference type="Proteomes" id="UP001596956"/>
    </source>
</evidence>
<feature type="compositionally biased region" description="Basic and acidic residues" evidence="1">
    <location>
        <begin position="275"/>
        <end position="285"/>
    </location>
</feature>
<feature type="domain" description="Methyltransferase" evidence="2">
    <location>
        <begin position="77"/>
        <end position="171"/>
    </location>
</feature>
<keyword evidence="4" id="KW-1185">Reference proteome</keyword>
<dbReference type="Proteomes" id="UP001596956">
    <property type="component" value="Unassembled WGS sequence"/>
</dbReference>
<name>A0ABW3BHN0_9ACTN</name>
<feature type="region of interest" description="Disordered" evidence="1">
    <location>
        <begin position="272"/>
        <end position="306"/>
    </location>
</feature>
<sequence>MNDDAGGAEVHRVTRRPAGPDESAQANRVWWERAADDYQAEHGSFLRDTGFLWGPEGVDEADVRLLGPVEKLSGARVLELGCGAGQCSRWLRSQGVERVVGVDVSHRQLQHGLRIDEHTGLRVPLAQADVQRLPFAGASFDLVCSAFGGLPFVPDAEAAVTEAARVLRPGGRLVFSVSHPFRWCFPDDPGERGLTVEQSYFDRRAYVEENDVGRAVYVEHHHTVGDWVRAIAGAGLVLRDLVEPEWPEENPETWDGWSPLRGRLFPGTAVFTAAKPDDSADRDSRTGPATARTGLVPAVGAETEDD</sequence>